<keyword evidence="3" id="KW-0175">Coiled coil</keyword>
<dbReference type="GO" id="GO:0005737">
    <property type="term" value="C:cytoplasm"/>
    <property type="evidence" value="ECO:0007669"/>
    <property type="project" value="TreeGrafter"/>
</dbReference>
<dbReference type="GO" id="GO:0051087">
    <property type="term" value="F:protein-folding chaperone binding"/>
    <property type="evidence" value="ECO:0007669"/>
    <property type="project" value="TreeGrafter"/>
</dbReference>
<keyword evidence="2" id="KW-0143">Chaperone</keyword>
<dbReference type="KEGG" id="osn:115228968"/>
<dbReference type="Gene3D" id="1.10.287.370">
    <property type="match status" value="1"/>
</dbReference>
<proteinExistence type="inferred from homology"/>
<organism evidence="4 5">
    <name type="scientific">Octopus sinensis</name>
    <name type="common">East Asian common octopus</name>
    <dbReference type="NCBI Taxonomy" id="2607531"/>
    <lineage>
        <taxon>Eukaryota</taxon>
        <taxon>Metazoa</taxon>
        <taxon>Spiralia</taxon>
        <taxon>Lophotrochozoa</taxon>
        <taxon>Mollusca</taxon>
        <taxon>Cephalopoda</taxon>
        <taxon>Coleoidea</taxon>
        <taxon>Octopodiformes</taxon>
        <taxon>Octopoda</taxon>
        <taxon>Incirrata</taxon>
        <taxon>Octopodidae</taxon>
        <taxon>Octopus</taxon>
    </lineage>
</organism>
<evidence type="ECO:0000256" key="2">
    <source>
        <dbReference type="ARBA" id="ARBA00023186"/>
    </source>
</evidence>
<dbReference type="AlphaFoldDB" id="A0A7E6EI49"/>
<reference evidence="5" key="1">
    <citation type="submission" date="2025-08" db="UniProtKB">
        <authorList>
            <consortium name="RefSeq"/>
        </authorList>
    </citation>
    <scope>IDENTIFICATION</scope>
</reference>
<keyword evidence="4" id="KW-1185">Reference proteome</keyword>
<dbReference type="InterPro" id="IPR002777">
    <property type="entry name" value="PFD_beta-like"/>
</dbReference>
<dbReference type="GO" id="GO:0016272">
    <property type="term" value="C:prefoldin complex"/>
    <property type="evidence" value="ECO:0007669"/>
    <property type="project" value="InterPro"/>
</dbReference>
<evidence type="ECO:0000256" key="1">
    <source>
        <dbReference type="ARBA" id="ARBA00008045"/>
    </source>
</evidence>
<dbReference type="Pfam" id="PF01920">
    <property type="entry name" value="Prefoldin_2"/>
    <property type="match status" value="1"/>
</dbReference>
<evidence type="ECO:0000313" key="5">
    <source>
        <dbReference type="RefSeq" id="XP_036354954.1"/>
    </source>
</evidence>
<dbReference type="InterPro" id="IPR009053">
    <property type="entry name" value="Prefoldin"/>
</dbReference>
<name>A0A7E6EI49_9MOLL</name>
<comment type="similarity">
    <text evidence="1">Belongs to the prefoldin subunit beta family.</text>
</comment>
<dbReference type="RefSeq" id="XP_036354954.1">
    <property type="nucleotide sequence ID" value="XM_036499061.1"/>
</dbReference>
<dbReference type="GO" id="GO:0051131">
    <property type="term" value="P:chaperone-mediated protein complex assembly"/>
    <property type="evidence" value="ECO:0007669"/>
    <property type="project" value="TreeGrafter"/>
</dbReference>
<dbReference type="CDD" id="cd23161">
    <property type="entry name" value="Prefoldin_6"/>
    <property type="match status" value="1"/>
</dbReference>
<accession>A0A7E6EI49</accession>
<dbReference type="GO" id="GO:0006457">
    <property type="term" value="P:protein folding"/>
    <property type="evidence" value="ECO:0007669"/>
    <property type="project" value="InterPro"/>
</dbReference>
<feature type="coiled-coil region" evidence="3">
    <location>
        <begin position="84"/>
        <end position="111"/>
    </location>
</feature>
<feature type="coiled-coil region" evidence="3">
    <location>
        <begin position="3"/>
        <end position="33"/>
    </location>
</feature>
<dbReference type="GO" id="GO:0051082">
    <property type="term" value="F:unfolded protein binding"/>
    <property type="evidence" value="ECO:0007669"/>
    <property type="project" value="InterPro"/>
</dbReference>
<dbReference type="PANTHER" id="PTHR21431:SF0">
    <property type="entry name" value="PREFOLDIN SUBUNIT 6"/>
    <property type="match status" value="1"/>
</dbReference>
<evidence type="ECO:0000313" key="4">
    <source>
        <dbReference type="Proteomes" id="UP000515154"/>
    </source>
</evidence>
<dbReference type="SUPFAM" id="SSF46579">
    <property type="entry name" value="Prefoldin"/>
    <property type="match status" value="1"/>
</dbReference>
<gene>
    <name evidence="5" type="primary">LOC115228968</name>
</gene>
<dbReference type="PANTHER" id="PTHR21431">
    <property type="entry name" value="PREFOLDIN SUBUNIT 6"/>
    <property type="match status" value="1"/>
</dbReference>
<dbReference type="Proteomes" id="UP000515154">
    <property type="component" value="Unplaced"/>
</dbReference>
<protein>
    <submittedName>
        <fullName evidence="5">Prefoldin subunit 6-like</fullName>
    </submittedName>
</protein>
<sequence length="114" mass="13309">MTEQDLEKEVKLMKEMRNELAKVTTVRDKLSNQLNETNMVMSELKLLTHDSTVYKMVGPALIKQSTKDSQENVKRRGEYLTAEIERHEKIIKSHDEKLTNHTKKINELQAKLKS</sequence>
<evidence type="ECO:0000256" key="3">
    <source>
        <dbReference type="SAM" id="Coils"/>
    </source>
</evidence>